<dbReference type="InterPro" id="IPR002541">
    <property type="entry name" value="Cyt_c_assembly"/>
</dbReference>
<feature type="transmembrane region" description="Helical" evidence="3">
    <location>
        <begin position="552"/>
        <end position="571"/>
    </location>
</feature>
<feature type="domain" description="Cytochrome c assembly protein" evidence="4">
    <location>
        <begin position="115"/>
        <end position="328"/>
    </location>
</feature>
<keyword evidence="3" id="KW-0472">Membrane</keyword>
<feature type="domain" description="Cytochrome c-type biogenesis protein CcmF C-terminal" evidence="5">
    <location>
        <begin position="356"/>
        <end position="574"/>
    </location>
</feature>
<feature type="transmembrane region" description="Helical" evidence="3">
    <location>
        <begin position="59"/>
        <end position="83"/>
    </location>
</feature>
<feature type="transmembrane region" description="Helical" evidence="3">
    <location>
        <begin position="384"/>
        <end position="402"/>
    </location>
</feature>
<dbReference type="eggNOG" id="COG1138">
    <property type="taxonomic scope" value="Bacteria"/>
</dbReference>
<name>A1ZJT9_MICM2</name>
<feature type="transmembrane region" description="Helical" evidence="3">
    <location>
        <begin position="241"/>
        <end position="262"/>
    </location>
</feature>
<keyword evidence="3" id="KW-0812">Transmembrane</keyword>
<evidence type="ECO:0000313" key="6">
    <source>
        <dbReference type="EMBL" id="EAY29392.1"/>
    </source>
</evidence>
<dbReference type="InterPro" id="IPR003567">
    <property type="entry name" value="Cyt_c_biogenesis"/>
</dbReference>
<dbReference type="RefSeq" id="WP_002696418.1">
    <property type="nucleotide sequence ID" value="NZ_AAWS01000011.1"/>
</dbReference>
<proteinExistence type="inferred from homology"/>
<feature type="transmembrane region" description="Helical" evidence="3">
    <location>
        <begin position="305"/>
        <end position="324"/>
    </location>
</feature>
<feature type="transmembrane region" description="Helical" evidence="3">
    <location>
        <begin position="210"/>
        <end position="229"/>
    </location>
</feature>
<feature type="transmembrane region" description="Helical" evidence="3">
    <location>
        <begin position="344"/>
        <end position="364"/>
    </location>
</feature>
<evidence type="ECO:0000259" key="5">
    <source>
        <dbReference type="Pfam" id="PF16327"/>
    </source>
</evidence>
<feature type="transmembrane region" description="Helical" evidence="3">
    <location>
        <begin position="15"/>
        <end position="38"/>
    </location>
</feature>
<evidence type="ECO:0000256" key="2">
    <source>
        <dbReference type="ARBA" id="ARBA00022748"/>
    </source>
</evidence>
<dbReference type="Pfam" id="PF16327">
    <property type="entry name" value="CcmF_C"/>
    <property type="match status" value="1"/>
</dbReference>
<protein>
    <submittedName>
        <fullName evidence="6">Cytochrome c-type biogenesis protein CcmF, putative</fullName>
    </submittedName>
</protein>
<evidence type="ECO:0000256" key="3">
    <source>
        <dbReference type="SAM" id="Phobius"/>
    </source>
</evidence>
<accession>A1ZJT9</accession>
<organism evidence="6 7">
    <name type="scientific">Microscilla marina ATCC 23134</name>
    <dbReference type="NCBI Taxonomy" id="313606"/>
    <lineage>
        <taxon>Bacteria</taxon>
        <taxon>Pseudomonadati</taxon>
        <taxon>Bacteroidota</taxon>
        <taxon>Cytophagia</taxon>
        <taxon>Cytophagales</taxon>
        <taxon>Microscillaceae</taxon>
        <taxon>Microscilla</taxon>
    </lineage>
</organism>
<dbReference type="OrthoDB" id="9761451at2"/>
<evidence type="ECO:0000256" key="1">
    <source>
        <dbReference type="ARBA" id="ARBA00009186"/>
    </source>
</evidence>
<feature type="transmembrane region" description="Helical" evidence="3">
    <location>
        <begin position="146"/>
        <end position="165"/>
    </location>
</feature>
<dbReference type="GO" id="GO:0015232">
    <property type="term" value="F:heme transmembrane transporter activity"/>
    <property type="evidence" value="ECO:0007669"/>
    <property type="project" value="InterPro"/>
</dbReference>
<reference evidence="6 7" key="1">
    <citation type="submission" date="2007-01" db="EMBL/GenBank/DDBJ databases">
        <authorList>
            <person name="Haygood M."/>
            <person name="Podell S."/>
            <person name="Anderson C."/>
            <person name="Hopkinson B."/>
            <person name="Roe K."/>
            <person name="Barbeau K."/>
            <person name="Gaasterland T."/>
            <person name="Ferriera S."/>
            <person name="Johnson J."/>
            <person name="Kravitz S."/>
            <person name="Beeson K."/>
            <person name="Sutton G."/>
            <person name="Rogers Y.-H."/>
            <person name="Friedman R."/>
            <person name="Frazier M."/>
            <person name="Venter J.C."/>
        </authorList>
    </citation>
    <scope>NUCLEOTIDE SEQUENCE [LARGE SCALE GENOMIC DNA]</scope>
    <source>
        <strain evidence="6 7">ATCC 23134</strain>
    </source>
</reference>
<comment type="caution">
    <text evidence="6">The sequence shown here is derived from an EMBL/GenBank/DDBJ whole genome shotgun (WGS) entry which is preliminary data.</text>
</comment>
<dbReference type="PANTHER" id="PTHR43653">
    <property type="entry name" value="CYTOCHROME C ASSEMBLY PROTEIN-RELATED"/>
    <property type="match status" value="1"/>
</dbReference>
<gene>
    <name evidence="6" type="ORF">M23134_01448</name>
</gene>
<dbReference type="Proteomes" id="UP000004095">
    <property type="component" value="Unassembled WGS sequence"/>
</dbReference>
<dbReference type="GO" id="GO:0016020">
    <property type="term" value="C:membrane"/>
    <property type="evidence" value="ECO:0007669"/>
    <property type="project" value="InterPro"/>
</dbReference>
<keyword evidence="3" id="KW-1133">Transmembrane helix</keyword>
<dbReference type="GO" id="GO:0020037">
    <property type="term" value="F:heme binding"/>
    <property type="evidence" value="ECO:0007669"/>
    <property type="project" value="InterPro"/>
</dbReference>
<dbReference type="Pfam" id="PF01578">
    <property type="entry name" value="Cytochrom_C_asm"/>
    <property type="match status" value="1"/>
</dbReference>
<dbReference type="PRINTS" id="PR01410">
    <property type="entry name" value="CCBIOGENESIS"/>
</dbReference>
<feature type="transmembrane region" description="Helical" evidence="3">
    <location>
        <begin position="282"/>
        <end position="298"/>
    </location>
</feature>
<evidence type="ECO:0000313" key="7">
    <source>
        <dbReference type="Proteomes" id="UP000004095"/>
    </source>
</evidence>
<dbReference type="EMBL" id="AAWS01000011">
    <property type="protein sequence ID" value="EAY29392.1"/>
    <property type="molecule type" value="Genomic_DNA"/>
</dbReference>
<feature type="transmembrane region" description="Helical" evidence="3">
    <location>
        <begin position="516"/>
        <end position="540"/>
    </location>
</feature>
<feature type="transmembrane region" description="Helical" evidence="3">
    <location>
        <begin position="465"/>
        <end position="483"/>
    </location>
</feature>
<feature type="transmembrane region" description="Helical" evidence="3">
    <location>
        <begin position="966"/>
        <end position="985"/>
    </location>
</feature>
<dbReference type="AlphaFoldDB" id="A1ZJT9"/>
<evidence type="ECO:0000259" key="4">
    <source>
        <dbReference type="Pfam" id="PF01578"/>
    </source>
</evidence>
<feature type="transmembrane region" description="Helical" evidence="3">
    <location>
        <begin position="433"/>
        <end position="453"/>
    </location>
</feature>
<dbReference type="InterPro" id="IPR032523">
    <property type="entry name" value="CcmF_C"/>
</dbReference>
<keyword evidence="2" id="KW-0201">Cytochrome c-type biogenesis</keyword>
<feature type="transmembrane region" description="Helical" evidence="3">
    <location>
        <begin position="117"/>
        <end position="134"/>
    </location>
</feature>
<keyword evidence="7" id="KW-1185">Reference proteome</keyword>
<comment type="similarity">
    <text evidence="1">Belongs to the CcmF/CycK/Ccl1/NrfE/CcsA family.</text>
</comment>
<dbReference type="GO" id="GO:0017004">
    <property type="term" value="P:cytochrome complex assembly"/>
    <property type="evidence" value="ECO:0007669"/>
    <property type="project" value="UniProtKB-KW"/>
</dbReference>
<sequence length="1001" mass="112505">MNIPTLVGSLGVGNLGHLFVIIAFVSAIVASLSYFFAAQMQKNEPNNQTQLKIDSWKRFARVFFYIHGIAVMGTVFCLFYIIYHHQYQFYYVWNHSANSLPIHYMVSAFWEGQEGSFLLWIFWHVILGVILIRVNKFWEAPMMSVFALVQAFLMSMILGVVIFGSKLGSNPFITLWDAGIVPDSSMVPKDGTGLNPLLQNYWMVIHPPTLFLGFALTLVPFAYVIAGLWQGKYQDWVRPALPWASVGGAILGVGILMGGYWAYETLNFGGYWNWDPVENAVYVPWLILIASLHTMIAFKRSNIALKASIILNIATFVLILYSTFLTRSGILGNASVHSFTDLGLSGQLLIYLLTFAILSIILAARHWRHIPTTQEELKTYSKEFWIFIGALTLCLAGFQVIISTSLPVFNKIAEAFGFTSNLAPPEPDHYNKFQIWGGVLVAIFSGIGQFLWWQKPDRAKIKNDLLVSLTITFLFASLFIIIARSTGVGLVMEPSATVRAKESIFAKLVSGQSLRFYTYLLLFTAGTFSIVSNITVLGRLLKARSYKLSGGAIAHIGIAMMLIGMLFSAGYSNTLTKNLTGKLRTKKNDKASQDFNKNHVTLYLNQPTPIKGYQVTYKGNYADVKGFPEYVKQTNLFPIDVDKALARENLSYKGKLFFEEGDTVSIHPQNVYYRLDYRDEKGKMFTMYPKVQFSSAENAAASPDIHRELDRDLYTYLSNIYPDPFKGRDWKPLKKMKAKVKDTLYINDYIAVFDGTTEMNTKELAPFRKVKKDHSVPDVGIKTILSVLDKDKKTYSVAPLYVIAGKQINNPSDVVEELGLEVAIQKINPQTSEFTFGIRNSDSSNAQSTLPVTLNAKVKDTLSFNNYEIVFDKVVNLSPKEIKQLTGAKGIKANITVLGKGFKPYKMSPSYIMVGGKVGKMQDVSSELGIRMFIDKIDAETGEFTFGINTTDRKDHVVMKTMAKPLINVLWLGTFVLVFGFGIATRRRYVEFKKMRDKGIE</sequence>
<dbReference type="PANTHER" id="PTHR43653:SF1">
    <property type="entry name" value="CYTOCHROME C-TYPE BIOGENESIS PROTEIN CCMF"/>
    <property type="match status" value="1"/>
</dbReference>